<keyword evidence="2" id="KW-1185">Reference proteome</keyword>
<evidence type="ECO:0000313" key="2">
    <source>
        <dbReference type="Proteomes" id="UP000652761"/>
    </source>
</evidence>
<protein>
    <submittedName>
        <fullName evidence="1">Uncharacterized protein</fullName>
    </submittedName>
</protein>
<dbReference type="Proteomes" id="UP000652761">
    <property type="component" value="Unassembled WGS sequence"/>
</dbReference>
<dbReference type="AlphaFoldDB" id="A0A843VQD4"/>
<comment type="caution">
    <text evidence="1">The sequence shown here is derived from an EMBL/GenBank/DDBJ whole genome shotgun (WGS) entry which is preliminary data.</text>
</comment>
<reference evidence="1" key="1">
    <citation type="submission" date="2017-07" db="EMBL/GenBank/DDBJ databases">
        <title>Taro Niue Genome Assembly and Annotation.</title>
        <authorList>
            <person name="Atibalentja N."/>
            <person name="Keating K."/>
            <person name="Fields C.J."/>
        </authorList>
    </citation>
    <scope>NUCLEOTIDE SEQUENCE</scope>
    <source>
        <strain evidence="1">Niue_2</strain>
        <tissue evidence="1">Leaf</tissue>
    </source>
</reference>
<organism evidence="1 2">
    <name type="scientific">Colocasia esculenta</name>
    <name type="common">Wild taro</name>
    <name type="synonym">Arum esculentum</name>
    <dbReference type="NCBI Taxonomy" id="4460"/>
    <lineage>
        <taxon>Eukaryota</taxon>
        <taxon>Viridiplantae</taxon>
        <taxon>Streptophyta</taxon>
        <taxon>Embryophyta</taxon>
        <taxon>Tracheophyta</taxon>
        <taxon>Spermatophyta</taxon>
        <taxon>Magnoliopsida</taxon>
        <taxon>Liliopsida</taxon>
        <taxon>Araceae</taxon>
        <taxon>Aroideae</taxon>
        <taxon>Colocasieae</taxon>
        <taxon>Colocasia</taxon>
    </lineage>
</organism>
<accession>A0A843VQD4</accession>
<gene>
    <name evidence="1" type="ORF">Taro_032033</name>
</gene>
<sequence length="102" mass="11326">MCTRSSVDLALQRVGRASLSGRQKKIRAMRKRGFWVSMEWTSGGVRGTDVRGVCGTDNWGVRGTDRCANLRLDKVSSRKHIHISTKSTIPETCLMGGENMDI</sequence>
<dbReference type="EMBL" id="NMUH01002327">
    <property type="protein sequence ID" value="MQL99311.1"/>
    <property type="molecule type" value="Genomic_DNA"/>
</dbReference>
<evidence type="ECO:0000313" key="1">
    <source>
        <dbReference type="EMBL" id="MQL99311.1"/>
    </source>
</evidence>
<name>A0A843VQD4_COLES</name>
<proteinExistence type="predicted"/>